<dbReference type="Proteomes" id="UP000199310">
    <property type="component" value="Unassembled WGS sequence"/>
</dbReference>
<protein>
    <submittedName>
        <fullName evidence="9">Cytochrome c peroxidase</fullName>
    </submittedName>
</protein>
<dbReference type="InterPro" id="IPR036909">
    <property type="entry name" value="Cyt_c-like_dom_sf"/>
</dbReference>
<evidence type="ECO:0000256" key="6">
    <source>
        <dbReference type="ARBA" id="ARBA00023004"/>
    </source>
</evidence>
<keyword evidence="6 7" id="KW-0408">Iron</keyword>
<dbReference type="EMBL" id="FOJG01000002">
    <property type="protein sequence ID" value="SEW49803.1"/>
    <property type="molecule type" value="Genomic_DNA"/>
</dbReference>
<gene>
    <name evidence="9" type="ORF">SAMN04488122_3584</name>
</gene>
<keyword evidence="4" id="KW-0732">Signal</keyword>
<dbReference type="AlphaFoldDB" id="A0A1I0S598"/>
<keyword evidence="10" id="KW-1185">Reference proteome</keyword>
<dbReference type="PROSITE" id="PS51007">
    <property type="entry name" value="CYTC"/>
    <property type="match status" value="2"/>
</dbReference>
<proteinExistence type="predicted"/>
<dbReference type="Pfam" id="PF03150">
    <property type="entry name" value="CCP_MauG"/>
    <property type="match status" value="1"/>
</dbReference>
<comment type="subcellular location">
    <subcellularLocation>
        <location evidence="1">Cell envelope</location>
    </subcellularLocation>
</comment>
<dbReference type="GO" id="GO:0020037">
    <property type="term" value="F:heme binding"/>
    <property type="evidence" value="ECO:0007669"/>
    <property type="project" value="InterPro"/>
</dbReference>
<dbReference type="PANTHER" id="PTHR30600">
    <property type="entry name" value="CYTOCHROME C PEROXIDASE-RELATED"/>
    <property type="match status" value="1"/>
</dbReference>
<evidence type="ECO:0000313" key="9">
    <source>
        <dbReference type="EMBL" id="SEW49803.1"/>
    </source>
</evidence>
<dbReference type="GO" id="GO:0046872">
    <property type="term" value="F:metal ion binding"/>
    <property type="evidence" value="ECO:0007669"/>
    <property type="project" value="UniProtKB-KW"/>
</dbReference>
<dbReference type="Gene3D" id="1.10.760.10">
    <property type="entry name" value="Cytochrome c-like domain"/>
    <property type="match status" value="2"/>
</dbReference>
<evidence type="ECO:0000256" key="2">
    <source>
        <dbReference type="ARBA" id="ARBA00022617"/>
    </source>
</evidence>
<keyword evidence="9" id="KW-0575">Peroxidase</keyword>
<evidence type="ECO:0000256" key="7">
    <source>
        <dbReference type="PROSITE-ProRule" id="PRU00433"/>
    </source>
</evidence>
<evidence type="ECO:0000313" key="10">
    <source>
        <dbReference type="Proteomes" id="UP000199310"/>
    </source>
</evidence>
<dbReference type="InterPro" id="IPR038352">
    <property type="entry name" value="Imelysin_sf"/>
</dbReference>
<name>A0A1I0S598_9BACT</name>
<dbReference type="InterPro" id="IPR009056">
    <property type="entry name" value="Cyt_c-like_dom"/>
</dbReference>
<sequence length="593" mass="66178">MLMVGMIQLLSSFAIRTNDPAKEVAGMLCRDIDAFSFYIRDSLQPAIRSGSEEDLRHSFLTARKYYKRIEWAAEYFAYASARFINGAPKAEAELPGYMILNPTGLQVMEEHIFPAFDSSSRNLLLGQTDIILDKLTVFKSYFSGIPIAGWQILDAAKLEVFRIETLGITGYDNPLSRNSMEECATALQALRDALAPYSTAGNASLQQLNRSSAFLLANRDFDQFDRALFIRHYANPLTTAIEQLRRQLDFQGYRYNRLLRQDVFTLFDQDAFNADAYSPFLNQEHKAAKAALGEALFTETAFSGNRSISCASCHHPQTAFAENLAKHPDVNGTGLIDRNVPSLLNAALQPQQFYDQRAETLEEQINDVVHNPKEMGGQIHTALQAINGSGKYEQLFAAAFPGKAQPDSLAVTEALAAYVRSLVRMNSRFDDYMAGDDTALTDEEVKGFNLFMGKAACGTCHYMPLFSGVLPPKFITQDAEILGVPEKQGTKNIDYDRGVFKTLLGYNYFDSSRLSAFDHAFKTVTVRNMTKTAPYMHNGVFATLEEVMDFYNEGGGVGNGFLVHNQSLSEKKLQLNAEEIRQVIAFMHALDSR</sequence>
<reference evidence="10" key="1">
    <citation type="submission" date="2016-10" db="EMBL/GenBank/DDBJ databases">
        <authorList>
            <person name="Varghese N."/>
            <person name="Submissions S."/>
        </authorList>
    </citation>
    <scope>NUCLEOTIDE SEQUENCE [LARGE SCALE GENOMIC DNA]</scope>
    <source>
        <strain evidence="10">DSM 3695</strain>
    </source>
</reference>
<dbReference type="GO" id="GO:0004130">
    <property type="term" value="F:cytochrome-c peroxidase activity"/>
    <property type="evidence" value="ECO:0007669"/>
    <property type="project" value="TreeGrafter"/>
</dbReference>
<evidence type="ECO:0000256" key="5">
    <source>
        <dbReference type="ARBA" id="ARBA00023002"/>
    </source>
</evidence>
<organism evidence="9 10">
    <name type="scientific">Chitinophaga arvensicola</name>
    <dbReference type="NCBI Taxonomy" id="29529"/>
    <lineage>
        <taxon>Bacteria</taxon>
        <taxon>Pseudomonadati</taxon>
        <taxon>Bacteroidota</taxon>
        <taxon>Chitinophagia</taxon>
        <taxon>Chitinophagales</taxon>
        <taxon>Chitinophagaceae</taxon>
        <taxon>Chitinophaga</taxon>
    </lineage>
</organism>
<evidence type="ECO:0000256" key="3">
    <source>
        <dbReference type="ARBA" id="ARBA00022723"/>
    </source>
</evidence>
<dbReference type="STRING" id="29529.SAMN04488122_3584"/>
<keyword evidence="2 7" id="KW-0349">Heme</keyword>
<dbReference type="InterPro" id="IPR004852">
    <property type="entry name" value="Di-haem_cyt_c_peroxidsae"/>
</dbReference>
<dbReference type="PANTHER" id="PTHR30600:SF10">
    <property type="entry name" value="BLL6722 PROTEIN"/>
    <property type="match status" value="1"/>
</dbReference>
<dbReference type="InterPro" id="IPR051395">
    <property type="entry name" value="Cytochrome_c_Peroxidase/MauG"/>
</dbReference>
<evidence type="ECO:0000256" key="4">
    <source>
        <dbReference type="ARBA" id="ARBA00022729"/>
    </source>
</evidence>
<dbReference type="SUPFAM" id="SSF46626">
    <property type="entry name" value="Cytochrome c"/>
    <property type="match status" value="2"/>
</dbReference>
<feature type="domain" description="Cytochrome c" evidence="8">
    <location>
        <begin position="288"/>
        <end position="423"/>
    </location>
</feature>
<feature type="domain" description="Cytochrome c" evidence="8">
    <location>
        <begin position="442"/>
        <end position="591"/>
    </location>
</feature>
<evidence type="ECO:0000256" key="1">
    <source>
        <dbReference type="ARBA" id="ARBA00004196"/>
    </source>
</evidence>
<dbReference type="GO" id="GO:0030313">
    <property type="term" value="C:cell envelope"/>
    <property type="evidence" value="ECO:0007669"/>
    <property type="project" value="UniProtKB-SubCell"/>
</dbReference>
<dbReference type="Gene3D" id="1.20.1420.20">
    <property type="entry name" value="M75 peptidase, HXXE motif"/>
    <property type="match status" value="1"/>
</dbReference>
<keyword evidence="5" id="KW-0560">Oxidoreductase</keyword>
<evidence type="ECO:0000259" key="8">
    <source>
        <dbReference type="PROSITE" id="PS51007"/>
    </source>
</evidence>
<accession>A0A1I0S598</accession>
<dbReference type="GO" id="GO:0009055">
    <property type="term" value="F:electron transfer activity"/>
    <property type="evidence" value="ECO:0007669"/>
    <property type="project" value="InterPro"/>
</dbReference>
<keyword evidence="3 7" id="KW-0479">Metal-binding</keyword>